<protein>
    <recommendedName>
        <fullName evidence="6">Tetratricopeptide repeat protein</fullName>
    </recommendedName>
</protein>
<dbReference type="Pfam" id="PF09699">
    <property type="entry name" value="Paired_CXXCH_1"/>
    <property type="match status" value="1"/>
</dbReference>
<feature type="domain" description="Doubled CXXCH motif" evidence="2">
    <location>
        <begin position="348"/>
        <end position="378"/>
    </location>
</feature>
<evidence type="ECO:0000256" key="1">
    <source>
        <dbReference type="ARBA" id="ARBA00022729"/>
    </source>
</evidence>
<dbReference type="KEGG" id="gms:SOIL9_55940"/>
<dbReference type="CDD" id="cd08168">
    <property type="entry name" value="Cytochrom_C3"/>
    <property type="match status" value="1"/>
</dbReference>
<reference evidence="4 5" key="1">
    <citation type="submission" date="2019-05" db="EMBL/GenBank/DDBJ databases">
        <authorList>
            <consortium name="Science for Life Laboratories"/>
        </authorList>
    </citation>
    <scope>NUCLEOTIDE SEQUENCE [LARGE SCALE GENOMIC DNA]</scope>
    <source>
        <strain evidence="4">Soil9</strain>
    </source>
</reference>
<dbReference type="InterPro" id="IPR023155">
    <property type="entry name" value="Cyt_c-552/4"/>
</dbReference>
<dbReference type="PANTHER" id="PTHR35038:SF8">
    <property type="entry name" value="C-TYPE POLYHEME CYTOCHROME OMCC"/>
    <property type="match status" value="1"/>
</dbReference>
<dbReference type="InterPro" id="IPR011990">
    <property type="entry name" value="TPR-like_helical_dom_sf"/>
</dbReference>
<evidence type="ECO:0000259" key="3">
    <source>
        <dbReference type="Pfam" id="PF13435"/>
    </source>
</evidence>
<dbReference type="SUPFAM" id="SSF48452">
    <property type="entry name" value="TPR-like"/>
    <property type="match status" value="1"/>
</dbReference>
<keyword evidence="5" id="KW-1185">Reference proteome</keyword>
<dbReference type="Gene3D" id="3.90.10.10">
    <property type="entry name" value="Cytochrome C3"/>
    <property type="match status" value="1"/>
</dbReference>
<name>A0A6P2CY50_9BACT</name>
<dbReference type="InterPro" id="IPR010177">
    <property type="entry name" value="Paired_CXXCH_1"/>
</dbReference>
<dbReference type="EMBL" id="LR593886">
    <property type="protein sequence ID" value="VTR92120.1"/>
    <property type="molecule type" value="Genomic_DNA"/>
</dbReference>
<proteinExistence type="predicted"/>
<dbReference type="Proteomes" id="UP000464178">
    <property type="component" value="Chromosome"/>
</dbReference>
<dbReference type="InterPro" id="IPR051829">
    <property type="entry name" value="Multiheme_Cytochr_ET"/>
</dbReference>
<dbReference type="PANTHER" id="PTHR35038">
    <property type="entry name" value="DISSIMILATORY SULFITE REDUCTASE SIRA"/>
    <property type="match status" value="1"/>
</dbReference>
<accession>A0A6P2CY50</accession>
<dbReference type="Pfam" id="PF13435">
    <property type="entry name" value="Cytochrome_C554"/>
    <property type="match status" value="1"/>
</dbReference>
<dbReference type="Gene3D" id="1.10.1130.10">
    <property type="entry name" value="Flavocytochrome C3, Chain A"/>
    <property type="match status" value="1"/>
</dbReference>
<dbReference type="InterPro" id="IPR019734">
    <property type="entry name" value="TPR_rpt"/>
</dbReference>
<dbReference type="InterPro" id="IPR036280">
    <property type="entry name" value="Multihaem_cyt_sf"/>
</dbReference>
<gene>
    <name evidence="4" type="ORF">SOIL9_55940</name>
</gene>
<dbReference type="AlphaFoldDB" id="A0A6P2CY50"/>
<dbReference type="SMART" id="SM00028">
    <property type="entry name" value="TPR"/>
    <property type="match status" value="3"/>
</dbReference>
<organism evidence="4 5">
    <name type="scientific">Gemmata massiliana</name>
    <dbReference type="NCBI Taxonomy" id="1210884"/>
    <lineage>
        <taxon>Bacteria</taxon>
        <taxon>Pseudomonadati</taxon>
        <taxon>Planctomycetota</taxon>
        <taxon>Planctomycetia</taxon>
        <taxon>Gemmatales</taxon>
        <taxon>Gemmataceae</taxon>
        <taxon>Gemmata</taxon>
    </lineage>
</organism>
<evidence type="ECO:0000259" key="2">
    <source>
        <dbReference type="Pfam" id="PF09699"/>
    </source>
</evidence>
<dbReference type="Gene3D" id="1.25.40.10">
    <property type="entry name" value="Tetratricopeptide repeat domain"/>
    <property type="match status" value="1"/>
</dbReference>
<evidence type="ECO:0000313" key="4">
    <source>
        <dbReference type="EMBL" id="VTR92120.1"/>
    </source>
</evidence>
<evidence type="ECO:0008006" key="6">
    <source>
        <dbReference type="Google" id="ProtNLM"/>
    </source>
</evidence>
<evidence type="ECO:0000313" key="5">
    <source>
        <dbReference type="Proteomes" id="UP000464178"/>
    </source>
</evidence>
<sequence>MHLSRSGRLIFLGAVLVLLGSAALAAWYFTLPTPPLVSPEPGPPQPDQPPPDPRVVFDSPYRNVKPGVGYVGDAACAKCHQALTKSYHAHPMGRSAALVPQATPIEKYAPSGRTEFTSGPFALSIEKSPTEVRHRVRVLEPTPVPVDDVIIPAEIAIGSGTRGRSYLSVESGAVWQTPVSWFGPEDRWDVSPGFHLGSMARRAIVPECLYCHVDRVEPVPGADNRYREPLLPVQAAIGCERCHGPGTLHVAERTAGTAPQTDTSIVNPRHLAPALQSAICEQCHLQGEERVPRRGRDLFEYRPGLPFEQFVSVYVRHPDLAAANRSVGQFEQMEQSRCFTGSRGALLCTSCHDPHSAPDAPVRDAYYRQRCLSCHKSQGCALPEPDRRAKNDSCVACHMPKAASANIIHASVTNHRVPRTAGTGPVPKGLPFAEPPLLRFRSGPFSPTDDERERDLGIALVGFAKKRLPPEITTRSDLRSLATERLRASLARWPGDADAWRALASTRSDPAEAVEKFRAARNALALNPESETALAGLVEAATLAERYDAALEAADTRLRVNPTAVDPLLSRAIVHLARNDWERAEADCRAALRINPLHPQVRTYLGACLHKRGDPAAGQREHQTALRFEPDVRAQAGLREWYRQTTR</sequence>
<dbReference type="SUPFAM" id="SSF48695">
    <property type="entry name" value="Multiheme cytochromes"/>
    <property type="match status" value="1"/>
</dbReference>
<feature type="domain" description="Cytochrome c-552/4" evidence="3">
    <location>
        <begin position="204"/>
        <end position="244"/>
    </location>
</feature>
<keyword evidence="1" id="KW-0732">Signal</keyword>